<dbReference type="PANTHER" id="PTHR11895:SF169">
    <property type="entry name" value="GLUTAMYL-TRNA(GLN) AMIDOTRANSFERASE"/>
    <property type="match status" value="1"/>
</dbReference>
<dbReference type="NCBIfam" id="TIGR02713">
    <property type="entry name" value="allophanate_hyd"/>
    <property type="match status" value="1"/>
</dbReference>
<evidence type="ECO:0000313" key="3">
    <source>
        <dbReference type="EMBL" id="ARU58467.1"/>
    </source>
</evidence>
<reference evidence="3 4" key="1">
    <citation type="submission" date="2017-05" db="EMBL/GenBank/DDBJ databases">
        <title>Genomic insights into alkan degradation activity of Oleiphilus messinensis.</title>
        <authorList>
            <person name="Kozyavkin S.A."/>
            <person name="Slesarev A.I."/>
            <person name="Golyshin P.N."/>
            <person name="Korzhenkov A."/>
            <person name="Golyshina O.N."/>
            <person name="Toshchakov S.V."/>
        </authorList>
    </citation>
    <scope>NUCLEOTIDE SEQUENCE [LARGE SCALE GENOMIC DNA]</scope>
    <source>
        <strain evidence="3 4">ME102</strain>
    </source>
</reference>
<evidence type="ECO:0000259" key="2">
    <source>
        <dbReference type="Pfam" id="PF21986"/>
    </source>
</evidence>
<organism evidence="3 4">
    <name type="scientific">Oleiphilus messinensis</name>
    <dbReference type="NCBI Taxonomy" id="141451"/>
    <lineage>
        <taxon>Bacteria</taxon>
        <taxon>Pseudomonadati</taxon>
        <taxon>Pseudomonadota</taxon>
        <taxon>Gammaproteobacteria</taxon>
        <taxon>Oceanospirillales</taxon>
        <taxon>Oleiphilaceae</taxon>
        <taxon>Oleiphilus</taxon>
    </lineage>
</organism>
<dbReference type="AlphaFoldDB" id="A0A1Y0ID60"/>
<dbReference type="GO" id="GO:0003824">
    <property type="term" value="F:catalytic activity"/>
    <property type="evidence" value="ECO:0007669"/>
    <property type="project" value="InterPro"/>
</dbReference>
<dbReference type="InterPro" id="IPR023631">
    <property type="entry name" value="Amidase_dom"/>
</dbReference>
<dbReference type="Gene3D" id="3.90.1300.10">
    <property type="entry name" value="Amidase signature (AS) domain"/>
    <property type="match status" value="1"/>
</dbReference>
<dbReference type="PANTHER" id="PTHR11895">
    <property type="entry name" value="TRANSAMIDASE"/>
    <property type="match status" value="1"/>
</dbReference>
<dbReference type="Gene3D" id="1.20.58.1700">
    <property type="match status" value="1"/>
</dbReference>
<dbReference type="Proteomes" id="UP000196027">
    <property type="component" value="Chromosome"/>
</dbReference>
<dbReference type="InterPro" id="IPR036928">
    <property type="entry name" value="AS_sf"/>
</dbReference>
<sequence>MTHHMNTDNTENLSIQALRAAYRNGLTPQALIPRLREQALVQSEFNAWITVLDQETLQTYINALEGKSAADLPLYGVPFAIKDNIDLAGVPTTAACPDFSYTPDENAPVVQRLIDAGAIPLGKTNLDQFATGLVGTRSPYGEAKNSFNPEYISGGSSAGSAIATALGQVSFALGTDTAGSGRVPAALNNLVGLKPGKGLISTRGVVPACRSLDCVSLFTLNCDDAATLLDIVAQFDPQDPFSRLNSHLNRARYYPAKNESGFTFAVPENLDFQNDDETRALFIAAMERLQEQGGTAVKIDFSPFLQAAQLLYQGPWVAERALATAKVHQSAMLPAIREIIGQADNFKATDCFTAQYTLAALKRTCDALIRNVDFVLTPTLPTTYTRAQINDDPIKLNSTLGTYTNFMNLLDYAAVAIPAGFNGATVPWGVTLFSFEHTEIQLLSYGRQLHRHLVTHQGNTRHNVPENDETSPFPAPSAKTIDVVVCGAHLAGQPLNWQLTERQATLVLRTQSAPCYELFVLPDGKRPAMVRNSEHGSAIEVEVWRMPQENFGSFVAGIPTPLGIGKVELSDGQILPGFICEDSGTVGAQNITRYGGWRRWLSTMG</sequence>
<keyword evidence="4" id="KW-1185">Reference proteome</keyword>
<accession>A0A1Y0ID60</accession>
<name>A0A1Y0ID60_9GAMM</name>
<dbReference type="KEGG" id="ome:OLMES_4471"/>
<gene>
    <name evidence="3" type="ORF">OLMES_4471</name>
</gene>
<feature type="domain" description="Amidase" evidence="1">
    <location>
        <begin position="37"/>
        <end position="442"/>
    </location>
</feature>
<dbReference type="NCBIfam" id="NF006043">
    <property type="entry name" value="PRK08186.1"/>
    <property type="match status" value="1"/>
</dbReference>
<feature type="domain" description="Allophanate hydrolase C-terminal" evidence="2">
    <location>
        <begin position="481"/>
        <end position="601"/>
    </location>
</feature>
<dbReference type="Pfam" id="PF01425">
    <property type="entry name" value="Amidase"/>
    <property type="match status" value="1"/>
</dbReference>
<dbReference type="Pfam" id="PF21986">
    <property type="entry name" value="AH_C"/>
    <property type="match status" value="1"/>
</dbReference>
<evidence type="ECO:0000259" key="1">
    <source>
        <dbReference type="Pfam" id="PF01425"/>
    </source>
</evidence>
<dbReference type="Gene3D" id="3.10.490.10">
    <property type="entry name" value="Gamma-glutamyl cyclotransferase-like"/>
    <property type="match status" value="1"/>
</dbReference>
<dbReference type="InterPro" id="IPR000120">
    <property type="entry name" value="Amidase"/>
</dbReference>
<protein>
    <submittedName>
        <fullName evidence="3">Amidase family protein</fullName>
    </submittedName>
</protein>
<proteinExistence type="predicted"/>
<evidence type="ECO:0000313" key="4">
    <source>
        <dbReference type="Proteomes" id="UP000196027"/>
    </source>
</evidence>
<dbReference type="InterPro" id="IPR053844">
    <property type="entry name" value="AH_C"/>
</dbReference>
<dbReference type="RefSeq" id="WP_232465174.1">
    <property type="nucleotide sequence ID" value="NZ_CP021425.1"/>
</dbReference>
<dbReference type="InterPro" id="IPR014085">
    <property type="entry name" value="Allophanate_hydrolase"/>
</dbReference>
<dbReference type="SUPFAM" id="SSF75304">
    <property type="entry name" value="Amidase signature (AS) enzymes"/>
    <property type="match status" value="1"/>
</dbReference>
<dbReference type="EMBL" id="CP021425">
    <property type="protein sequence ID" value="ARU58467.1"/>
    <property type="molecule type" value="Genomic_DNA"/>
</dbReference>